<protein>
    <submittedName>
        <fullName evidence="4">Opacity protein and related surface antigens</fullName>
    </submittedName>
    <submittedName>
        <fullName evidence="3">Sporulation related domain protein</fullName>
    </submittedName>
</protein>
<feature type="signal peptide" evidence="1">
    <location>
        <begin position="1"/>
        <end position="24"/>
    </location>
</feature>
<dbReference type="Gene3D" id="2.40.160.20">
    <property type="match status" value="1"/>
</dbReference>
<dbReference type="Proteomes" id="UP000254476">
    <property type="component" value="Unassembled WGS sequence"/>
</dbReference>
<dbReference type="SUPFAM" id="SSF110997">
    <property type="entry name" value="Sporulation related repeat"/>
    <property type="match status" value="1"/>
</dbReference>
<keyword evidence="5" id="KW-1185">Reference proteome</keyword>
<dbReference type="STRING" id="45066.Lgra_1194"/>
<dbReference type="SUPFAM" id="SSF56925">
    <property type="entry name" value="OMPA-like"/>
    <property type="match status" value="1"/>
</dbReference>
<keyword evidence="1" id="KW-0732">Signal</keyword>
<reference evidence="4 6" key="2">
    <citation type="submission" date="2018-06" db="EMBL/GenBank/DDBJ databases">
        <authorList>
            <consortium name="Pathogen Informatics"/>
            <person name="Doyle S."/>
        </authorList>
    </citation>
    <scope>NUCLEOTIDE SEQUENCE [LARGE SCALE GENOMIC DNA]</scope>
    <source>
        <strain evidence="4 6">NCTC12388</strain>
    </source>
</reference>
<evidence type="ECO:0000259" key="2">
    <source>
        <dbReference type="PROSITE" id="PS51724"/>
    </source>
</evidence>
<dbReference type="InterPro" id="IPR011250">
    <property type="entry name" value="OMP/PagP_B-barrel"/>
</dbReference>
<dbReference type="InterPro" id="IPR007730">
    <property type="entry name" value="SPOR-like_dom"/>
</dbReference>
<gene>
    <name evidence="3" type="ORF">Lgra_1194</name>
    <name evidence="4" type="ORF">NCTC12388_00036</name>
</gene>
<sequence>MTKNIFLTTSILAILHFGSGQTYAGTNIWGLGNVPQVNSKSSAPYTVYVGSYVNKTNALKAQSKLQAKGYNAQIKRKKNLYVVYVGPFNTLQEVHQLAASTPNHPQATRIKNTKFNSIDTSSPKTAYPNKKQIEQISQSNQYDFKDRTKKKIKCKDCQLERDHWFVQLQGGIVFPLNENNILVDNGSNFPSPANVDAYSVKQSNQGTIALTVGDRITTHSSFINHYTLSGRLQYVFPTDVGNTIMQYSLPEFLNYNYDWKLSTLALTADTKLNLFHFSTFSPYVNGGLGVSFNEARSFNETALPGVTARISPAYSDHTLTQFTYHVGAGIDFSFIPNWLLSAGYEFESFGDFSSGKGQSTWSGESLRLGSYQANTLLFGVTYLIN</sequence>
<evidence type="ECO:0000313" key="6">
    <source>
        <dbReference type="Proteomes" id="UP000254476"/>
    </source>
</evidence>
<dbReference type="Gene3D" id="3.30.70.1070">
    <property type="entry name" value="Sporulation related repeat"/>
    <property type="match status" value="1"/>
</dbReference>
<evidence type="ECO:0000313" key="5">
    <source>
        <dbReference type="Proteomes" id="UP000054691"/>
    </source>
</evidence>
<dbReference type="GO" id="GO:0042834">
    <property type="term" value="F:peptidoglycan binding"/>
    <property type="evidence" value="ECO:0007669"/>
    <property type="project" value="InterPro"/>
</dbReference>
<dbReference type="PROSITE" id="PS51724">
    <property type="entry name" value="SPOR"/>
    <property type="match status" value="1"/>
</dbReference>
<dbReference type="RefSeq" id="WP_083502863.1">
    <property type="nucleotide sequence ID" value="NZ_CAAAHW010000010.1"/>
</dbReference>
<dbReference type="InterPro" id="IPR036680">
    <property type="entry name" value="SPOR-like_sf"/>
</dbReference>
<organism evidence="4 6">
    <name type="scientific">Legionella gratiana</name>
    <dbReference type="NCBI Taxonomy" id="45066"/>
    <lineage>
        <taxon>Bacteria</taxon>
        <taxon>Pseudomonadati</taxon>
        <taxon>Pseudomonadota</taxon>
        <taxon>Gammaproteobacteria</taxon>
        <taxon>Legionellales</taxon>
        <taxon>Legionellaceae</taxon>
        <taxon>Legionella</taxon>
    </lineage>
</organism>
<feature type="domain" description="SPOR" evidence="2">
    <location>
        <begin position="39"/>
        <end position="114"/>
    </location>
</feature>
<evidence type="ECO:0000313" key="3">
    <source>
        <dbReference type="EMBL" id="KTD11736.1"/>
    </source>
</evidence>
<name>A0A378IZ61_9GAMM</name>
<dbReference type="EMBL" id="UGOB01000001">
    <property type="protein sequence ID" value="STX40753.1"/>
    <property type="molecule type" value="Genomic_DNA"/>
</dbReference>
<dbReference type="OrthoDB" id="5652104at2"/>
<dbReference type="Proteomes" id="UP000054691">
    <property type="component" value="Unassembled WGS sequence"/>
</dbReference>
<feature type="chain" id="PRO_5016698763" evidence="1">
    <location>
        <begin position="25"/>
        <end position="385"/>
    </location>
</feature>
<evidence type="ECO:0000256" key="1">
    <source>
        <dbReference type="SAM" id="SignalP"/>
    </source>
</evidence>
<accession>A0A378IZ61</accession>
<dbReference type="Pfam" id="PF05036">
    <property type="entry name" value="SPOR"/>
    <property type="match status" value="1"/>
</dbReference>
<proteinExistence type="predicted"/>
<dbReference type="AlphaFoldDB" id="A0A378IZ61"/>
<reference evidence="3 5" key="1">
    <citation type="submission" date="2015-11" db="EMBL/GenBank/DDBJ databases">
        <title>Genomic analysis of 38 Legionella species identifies large and diverse effector repertoires.</title>
        <authorList>
            <person name="Burstein D."/>
            <person name="Amaro F."/>
            <person name="Zusman T."/>
            <person name="Lifshitz Z."/>
            <person name="Cohen O."/>
            <person name="Gilbert J.A."/>
            <person name="Pupko T."/>
            <person name="Shuman H.A."/>
            <person name="Segal G."/>
        </authorList>
    </citation>
    <scope>NUCLEOTIDE SEQUENCE [LARGE SCALE GENOMIC DNA]</scope>
    <source>
        <strain evidence="3 5">Lyon 8420412</strain>
    </source>
</reference>
<evidence type="ECO:0000313" key="4">
    <source>
        <dbReference type="EMBL" id="STX40753.1"/>
    </source>
</evidence>
<dbReference type="EMBL" id="LNYE01000020">
    <property type="protein sequence ID" value="KTD11736.1"/>
    <property type="molecule type" value="Genomic_DNA"/>
</dbReference>